<dbReference type="OrthoDB" id="129384at2"/>
<evidence type="ECO:0000313" key="4">
    <source>
        <dbReference type="Proteomes" id="UP000198960"/>
    </source>
</evidence>
<accession>A0A1H8SYF0</accession>
<dbReference type="STRING" id="673521.SAMN05660991_01905"/>
<feature type="domain" description="Flavodoxin" evidence="2">
    <location>
        <begin position="9"/>
        <end position="156"/>
    </location>
</feature>
<protein>
    <submittedName>
        <fullName evidence="3">Menaquinone-dependent protoporphyrinogen oxidase</fullName>
    </submittedName>
</protein>
<sequence length="199" mass="21512">MANPGRRVLVASASAGGSTAEVAERIAARLRASLEVEVRPAGPAPAADLDRFDAFVVGSAVHDMAWLPPARELLQLLAPVLGERPVWLFSVAGIDPSGRVRRWLARQEVARIAQGLPRDLRPREHRAFGGVVRMDGVPLWGRLFYRLARQRAGDHRDWAAIESWADDIAAALRPAPAPATSAPAAPDPAPPRPTRRNPC</sequence>
<feature type="compositionally biased region" description="Low complexity" evidence="1">
    <location>
        <begin position="175"/>
        <end position="184"/>
    </location>
</feature>
<evidence type="ECO:0000313" key="3">
    <source>
        <dbReference type="EMBL" id="SEO83368.1"/>
    </source>
</evidence>
<evidence type="ECO:0000259" key="2">
    <source>
        <dbReference type="Pfam" id="PF12724"/>
    </source>
</evidence>
<gene>
    <name evidence="3" type="ORF">SAMN05660991_01905</name>
</gene>
<feature type="region of interest" description="Disordered" evidence="1">
    <location>
        <begin position="175"/>
        <end position="199"/>
    </location>
</feature>
<dbReference type="Proteomes" id="UP000198960">
    <property type="component" value="Unassembled WGS sequence"/>
</dbReference>
<dbReference type="InterPro" id="IPR029039">
    <property type="entry name" value="Flavoprotein-like_sf"/>
</dbReference>
<dbReference type="RefSeq" id="WP_091942480.1">
    <property type="nucleotide sequence ID" value="NZ_FOEE01000005.1"/>
</dbReference>
<dbReference type="SUPFAM" id="SSF52218">
    <property type="entry name" value="Flavoproteins"/>
    <property type="match status" value="1"/>
</dbReference>
<reference evidence="4" key="1">
    <citation type="submission" date="2016-10" db="EMBL/GenBank/DDBJ databases">
        <authorList>
            <person name="Varghese N."/>
            <person name="Submissions S."/>
        </authorList>
    </citation>
    <scope>NUCLEOTIDE SEQUENCE [LARGE SCALE GENOMIC DNA]</scope>
    <source>
        <strain evidence="4">DSM 45413</strain>
    </source>
</reference>
<proteinExistence type="predicted"/>
<dbReference type="Pfam" id="PF12724">
    <property type="entry name" value="Flavodoxin_5"/>
    <property type="match status" value="1"/>
</dbReference>
<dbReference type="AlphaFoldDB" id="A0A1H8SYF0"/>
<evidence type="ECO:0000256" key="1">
    <source>
        <dbReference type="SAM" id="MobiDB-lite"/>
    </source>
</evidence>
<organism evidence="3 4">
    <name type="scientific">Trujillonella endophytica</name>
    <dbReference type="NCBI Taxonomy" id="673521"/>
    <lineage>
        <taxon>Bacteria</taxon>
        <taxon>Bacillati</taxon>
        <taxon>Actinomycetota</taxon>
        <taxon>Actinomycetes</taxon>
        <taxon>Geodermatophilales</taxon>
        <taxon>Geodermatophilaceae</taxon>
        <taxon>Trujillonella</taxon>
    </lineage>
</organism>
<dbReference type="EMBL" id="FOEE01000005">
    <property type="protein sequence ID" value="SEO83368.1"/>
    <property type="molecule type" value="Genomic_DNA"/>
</dbReference>
<dbReference type="Gene3D" id="3.40.50.360">
    <property type="match status" value="1"/>
</dbReference>
<dbReference type="InterPro" id="IPR026816">
    <property type="entry name" value="Flavodoxin_dom"/>
</dbReference>
<name>A0A1H8SYF0_9ACTN</name>
<keyword evidence="4" id="KW-1185">Reference proteome</keyword>